<feature type="transmembrane region" description="Helical" evidence="3">
    <location>
        <begin position="6"/>
        <end position="23"/>
    </location>
</feature>
<feature type="domain" description="Gnk2-homologous" evidence="4">
    <location>
        <begin position="47"/>
        <end position="157"/>
    </location>
</feature>
<proteinExistence type="predicted"/>
<keyword evidence="3" id="KW-0812">Transmembrane</keyword>
<evidence type="ECO:0000256" key="3">
    <source>
        <dbReference type="SAM" id="Phobius"/>
    </source>
</evidence>
<name>A0ABD3C7B7_9LAMI</name>
<evidence type="ECO:0000313" key="6">
    <source>
        <dbReference type="Proteomes" id="UP001632038"/>
    </source>
</evidence>
<dbReference type="PANTHER" id="PTHR32099">
    <property type="entry name" value="CYSTEINE-RICH REPEAT SECRETORY PROTEIN"/>
    <property type="match status" value="1"/>
</dbReference>
<keyword evidence="3" id="KW-0472">Membrane</keyword>
<dbReference type="InterPro" id="IPR002902">
    <property type="entry name" value="GNK2"/>
</dbReference>
<dbReference type="EMBL" id="JAVIJP010000053">
    <property type="protein sequence ID" value="KAL3624715.1"/>
    <property type="molecule type" value="Genomic_DNA"/>
</dbReference>
<gene>
    <name evidence="5" type="ORF">CASFOL_031383</name>
</gene>
<dbReference type="PROSITE" id="PS51473">
    <property type="entry name" value="GNK2"/>
    <property type="match status" value="1"/>
</dbReference>
<dbReference type="AlphaFoldDB" id="A0ABD3C7B7"/>
<keyword evidence="1" id="KW-0732">Signal</keyword>
<comment type="caution">
    <text evidence="5">The sequence shown here is derived from an EMBL/GenBank/DDBJ whole genome shotgun (WGS) entry which is preliminary data.</text>
</comment>
<dbReference type="Proteomes" id="UP001632038">
    <property type="component" value="Unassembled WGS sequence"/>
</dbReference>
<reference evidence="6" key="1">
    <citation type="journal article" date="2024" name="IScience">
        <title>Strigolactones Initiate the Formation of Haustorium-like Structures in Castilleja.</title>
        <authorList>
            <person name="Buerger M."/>
            <person name="Peterson D."/>
            <person name="Chory J."/>
        </authorList>
    </citation>
    <scope>NUCLEOTIDE SEQUENCE [LARGE SCALE GENOMIC DNA]</scope>
</reference>
<dbReference type="PANTHER" id="PTHR32099:SF42">
    <property type="entry name" value="CYSTEINE-RICH RECEPTOR-LIKE PROTEIN KINASE 9-RELATED"/>
    <property type="match status" value="1"/>
</dbReference>
<evidence type="ECO:0000256" key="2">
    <source>
        <dbReference type="ARBA" id="ARBA00022737"/>
    </source>
</evidence>
<accession>A0ABD3C7B7</accession>
<dbReference type="InterPro" id="IPR038408">
    <property type="entry name" value="GNK2_sf"/>
</dbReference>
<protein>
    <recommendedName>
        <fullName evidence="4">Gnk2-homologous domain-containing protein</fullName>
    </recommendedName>
</protein>
<keyword evidence="3" id="KW-1133">Transmembrane helix</keyword>
<sequence length="161" mass="18203">MGYYYNMNLLILTIILTTYLLLIQIDFSIQDTFGTFDCTKDKIDICSGNYNCTNTRGTYAANSSYEQSLVYLLDDLCFNAANSTTGYQRYASYAQDPTSRAYGRALCSSNASQKDCQTCLTNAAFEINKYCHYKREAITGLKHSDVSCQLKYSDQENSIKL</sequence>
<keyword evidence="2" id="KW-0677">Repeat</keyword>
<evidence type="ECO:0000259" key="4">
    <source>
        <dbReference type="PROSITE" id="PS51473"/>
    </source>
</evidence>
<dbReference type="CDD" id="cd23509">
    <property type="entry name" value="Gnk2-like"/>
    <property type="match status" value="1"/>
</dbReference>
<dbReference type="Gene3D" id="3.30.430.20">
    <property type="entry name" value="Gnk2 domain, C-X8-C-X2-C motif"/>
    <property type="match status" value="1"/>
</dbReference>
<evidence type="ECO:0000256" key="1">
    <source>
        <dbReference type="ARBA" id="ARBA00022729"/>
    </source>
</evidence>
<dbReference type="Pfam" id="PF01657">
    <property type="entry name" value="Stress-antifung"/>
    <property type="match status" value="1"/>
</dbReference>
<evidence type="ECO:0000313" key="5">
    <source>
        <dbReference type="EMBL" id="KAL3624715.1"/>
    </source>
</evidence>
<organism evidence="5 6">
    <name type="scientific">Castilleja foliolosa</name>
    <dbReference type="NCBI Taxonomy" id="1961234"/>
    <lineage>
        <taxon>Eukaryota</taxon>
        <taxon>Viridiplantae</taxon>
        <taxon>Streptophyta</taxon>
        <taxon>Embryophyta</taxon>
        <taxon>Tracheophyta</taxon>
        <taxon>Spermatophyta</taxon>
        <taxon>Magnoliopsida</taxon>
        <taxon>eudicotyledons</taxon>
        <taxon>Gunneridae</taxon>
        <taxon>Pentapetalae</taxon>
        <taxon>asterids</taxon>
        <taxon>lamiids</taxon>
        <taxon>Lamiales</taxon>
        <taxon>Orobanchaceae</taxon>
        <taxon>Pedicularideae</taxon>
        <taxon>Castillejinae</taxon>
        <taxon>Castilleja</taxon>
    </lineage>
</organism>
<keyword evidence="6" id="KW-1185">Reference proteome</keyword>